<reference evidence="1 4" key="1">
    <citation type="submission" date="2018-01" db="EMBL/GenBank/DDBJ databases">
        <authorList>
            <person name="Clerissi C."/>
        </authorList>
    </citation>
    <scope>NUCLEOTIDE SEQUENCE</scope>
    <source>
        <strain evidence="2">Cupriavidus taiwanensis LMG 19430</strain>
        <strain evidence="1">Cupriavidus taiwanensis STM 3521</strain>
        <strain evidence="3">Cupriavidus taiwanensis SWF 66322</strain>
        <plasmid evidence="3">CBM2636p</plasmid>
        <plasmid evidence="4">cbm2636p</plasmid>
    </source>
</reference>
<evidence type="ECO:0000313" key="1">
    <source>
        <dbReference type="EMBL" id="SOY75377.1"/>
    </source>
</evidence>
<organism evidence="1">
    <name type="scientific">Cupriavidus taiwanensis</name>
    <dbReference type="NCBI Taxonomy" id="164546"/>
    <lineage>
        <taxon>Bacteria</taxon>
        <taxon>Pseudomonadati</taxon>
        <taxon>Pseudomonadota</taxon>
        <taxon>Betaproteobacteria</taxon>
        <taxon>Burkholderiales</taxon>
        <taxon>Burkholderiaceae</taxon>
        <taxon>Cupriavidus</taxon>
    </lineage>
</organism>
<dbReference type="Proteomes" id="UP000254259">
    <property type="component" value="Plasmid CBM2636p"/>
</dbReference>
<dbReference type="EMBL" id="OFSP01000046">
    <property type="protein sequence ID" value="SOY75377.1"/>
    <property type="molecule type" value="Genomic_DNA"/>
</dbReference>
<sequence>MVKARELGHPADWLLRSQHNHNTLPGGGKLWDQVTQQF</sequence>
<protein>
    <submittedName>
        <fullName evidence="1">Transposase</fullName>
    </submittedName>
</protein>
<geneLocation type="plasmid" evidence="3">
    <name>CBM2636p</name>
</geneLocation>
<dbReference type="AlphaFoldDB" id="A0A375GN99"/>
<dbReference type="EMBL" id="OFSN01000034">
    <property type="protein sequence ID" value="SOY77455.1"/>
    <property type="molecule type" value="Genomic_DNA"/>
</dbReference>
<proteinExistence type="predicted"/>
<accession>A0A375GN99</accession>
<gene>
    <name evidence="2" type="ORF">CBM2586_P150002</name>
    <name evidence="1" type="ORF">CBM2589_P150002</name>
    <name evidence="3" type="ORF">CBM2636_P20087</name>
</gene>
<geneLocation type="plasmid" evidence="4">
    <name>cbm2636p</name>
</geneLocation>
<name>A0A375GN99_9BURK</name>
<evidence type="ECO:0000313" key="4">
    <source>
        <dbReference type="Proteomes" id="UP000254259"/>
    </source>
</evidence>
<keyword evidence="3" id="KW-0614">Plasmid</keyword>
<evidence type="ECO:0000313" key="3">
    <source>
        <dbReference type="EMBL" id="SPD69400.1"/>
    </source>
</evidence>
<evidence type="ECO:0000313" key="2">
    <source>
        <dbReference type="EMBL" id="SOY77455.1"/>
    </source>
</evidence>
<dbReference type="Proteomes" id="UP000256297">
    <property type="component" value="Plasmid CBM2589_p"/>
</dbReference>
<dbReference type="Proteomes" id="UP000257016">
    <property type="component" value="Unassembled WGS sequence"/>
</dbReference>
<dbReference type="EMBL" id="LT984815">
    <property type="protein sequence ID" value="SPD69400.1"/>
    <property type="molecule type" value="Genomic_DNA"/>
</dbReference>